<accession>A0AAW8TU44</accession>
<comment type="similarity">
    <text evidence="1">Belongs to the glycosyl hydrolase 38 family.</text>
</comment>
<proteinExistence type="inferred from homology"/>
<dbReference type="InterPro" id="IPR028995">
    <property type="entry name" value="Glyco_hydro_57/38_cen_sf"/>
</dbReference>
<dbReference type="GO" id="GO:0006013">
    <property type="term" value="P:mannose metabolic process"/>
    <property type="evidence" value="ECO:0007669"/>
    <property type="project" value="InterPro"/>
</dbReference>
<dbReference type="Gene3D" id="2.60.40.2220">
    <property type="match status" value="1"/>
</dbReference>
<dbReference type="GO" id="GO:0004559">
    <property type="term" value="F:alpha-mannosidase activity"/>
    <property type="evidence" value="ECO:0007669"/>
    <property type="project" value="InterPro"/>
</dbReference>
<dbReference type="InterPro" id="IPR041147">
    <property type="entry name" value="GH38_C"/>
</dbReference>
<dbReference type="GO" id="GO:0046872">
    <property type="term" value="F:metal ion binding"/>
    <property type="evidence" value="ECO:0007669"/>
    <property type="project" value="UniProtKB-KW"/>
</dbReference>
<dbReference type="InterPro" id="IPR000602">
    <property type="entry name" value="Glyco_hydro_38_N"/>
</dbReference>
<sequence length="1026" mass="118674">MNLTFAEEKLRLRIDQLASLRYRQRISLDQWFVCEDVQKTEKYPPKEPGTQEFFIGDRWSGRDFYLWVQKTVDIPAYDNPLFLFDFGKTGVGYNSGFESLLFLNGAPYQGVDTNHQEAFISKEYRGQQVEVALKLWSGLEGGGPEQTMSYVFKNAELVDLDEAADELYYLADVVQKTIVELDANNPLRYALLDVLNRSFLVINWLEPGSEAFYQSVEAANVLLQDGIQQMDKNATVAVTAVGHTHIDVAWLWRLKHTREKAARSFSTVLRLMEQYPEYVFLQTQPQLYKYMKEDYPEIYEKIKQRVAEGRWEVDGAMWLESDCNIPSGESLTRQILHGAKFVKEEFDKEMHYLWLPDVFGYSWALPQILRKSGIDTFMTTKISWNQFNRMPHDTFIWKGIDGSEVLTHFVTTPEPKANQNLNEWSYTYNGQLEPETVRGIYHSYRDKDFNDNLLLSYGYGDGGGGVTRDMLEKRRYMEQLPGLPSLKTGTAKDYFEKLHETVAQTDHYVHKWDGELYLEYHRGTYTSQAFVKKMNRKTELMLGELEFLYSLNEMNGGTYPQKELFDQWEVLLRNQFHDIIPGSSIKEVYQDHKLEFAKVWESLHDLQSKLNDSSGTLQVINTSGWTRQTLVSLPTTEKVDYLLADQHKLDSVIVDNQTYLLLPEIKGLSQITLARKAPTASEEADPVGKVGETSIETSFYVICWNDQGHLVSIFDKENQREVLQGTGNVFQVFEDKPMQYDAWDLDIFYQEKYCELTNEAIKVKANNQLFVDVSLVAHTGQSTITQTIRLYRHTRRIDFLTKVDWQERQRLLKVKFDVAIRATEATYDIQYGNVKRPTHWNTSWDMAKFETVGHQWADLSERSYGVSLLNDCKYGYDIKEHTMRLSLLKGAIFPDPTADLGQHEFVYSLLPHRGDFVTGKTIEEAWEINQPLTILESKEAWLPEIVLPENASIAVDALKKAEDGNGWILRIHENHGATQAITLGLAENMRWHRTNLLEKAETNPQQGDIQLTMTPYELVSLRIVPE</sequence>
<evidence type="ECO:0000256" key="3">
    <source>
        <dbReference type="ARBA" id="ARBA00022801"/>
    </source>
</evidence>
<dbReference type="Gene3D" id="1.20.1270.50">
    <property type="entry name" value="Glycoside hydrolase family 38, central domain"/>
    <property type="match status" value="1"/>
</dbReference>
<dbReference type="FunFam" id="1.20.1270.50:FF:000004">
    <property type="entry name" value="alpha-mannosidase 2C1 isoform X1"/>
    <property type="match status" value="1"/>
</dbReference>
<dbReference type="Pfam" id="PF17677">
    <property type="entry name" value="Glyco_hydro38C2"/>
    <property type="match status" value="1"/>
</dbReference>
<dbReference type="SUPFAM" id="SSF74650">
    <property type="entry name" value="Galactose mutarotase-like"/>
    <property type="match status" value="1"/>
</dbReference>
<keyword evidence="2" id="KW-0479">Metal-binding</keyword>
<gene>
    <name evidence="6" type="ORF">P7H43_00275</name>
</gene>
<dbReference type="GO" id="GO:0030246">
    <property type="term" value="F:carbohydrate binding"/>
    <property type="evidence" value="ECO:0007669"/>
    <property type="project" value="InterPro"/>
</dbReference>
<dbReference type="FunFam" id="3.20.110.10:FF:000002">
    <property type="entry name" value="alpha-mannosidase 2C1 isoform X1"/>
    <property type="match status" value="1"/>
</dbReference>
<dbReference type="CDD" id="cd10789">
    <property type="entry name" value="GH38N_AMII_ER_cytosolic"/>
    <property type="match status" value="1"/>
</dbReference>
<dbReference type="InterPro" id="IPR011330">
    <property type="entry name" value="Glyco_hydro/deAcase_b/a-brl"/>
</dbReference>
<protein>
    <submittedName>
        <fullName evidence="6">Alpha-mannosidase</fullName>
    </submittedName>
</protein>
<evidence type="ECO:0000313" key="7">
    <source>
        <dbReference type="Proteomes" id="UP001256711"/>
    </source>
</evidence>
<dbReference type="SMART" id="SM00872">
    <property type="entry name" value="Alpha-mann_mid"/>
    <property type="match status" value="1"/>
</dbReference>
<dbReference type="EMBL" id="JARQBJ010000001">
    <property type="protein sequence ID" value="MDT2808936.1"/>
    <property type="molecule type" value="Genomic_DNA"/>
</dbReference>
<feature type="domain" description="Glycoside hydrolase family 38 central" evidence="5">
    <location>
        <begin position="519"/>
        <end position="596"/>
    </location>
</feature>
<name>A0AAW8TU44_9ENTE</name>
<dbReference type="PANTHER" id="PTHR46017:SF1">
    <property type="entry name" value="ALPHA-MANNOSIDASE 2C1"/>
    <property type="match status" value="1"/>
</dbReference>
<dbReference type="Gene3D" id="3.20.110.10">
    <property type="entry name" value="Glycoside hydrolase 38, N terminal domain"/>
    <property type="match status" value="1"/>
</dbReference>
<evidence type="ECO:0000256" key="2">
    <source>
        <dbReference type="ARBA" id="ARBA00022723"/>
    </source>
</evidence>
<dbReference type="InterPro" id="IPR037094">
    <property type="entry name" value="Glyco_hydro_38_cen_sf"/>
</dbReference>
<evidence type="ECO:0000313" key="6">
    <source>
        <dbReference type="EMBL" id="MDT2808936.1"/>
    </source>
</evidence>
<keyword evidence="4" id="KW-0326">Glycosidase</keyword>
<dbReference type="SUPFAM" id="SSF88713">
    <property type="entry name" value="Glycoside hydrolase/deacetylase"/>
    <property type="match status" value="1"/>
</dbReference>
<dbReference type="GO" id="GO:0009313">
    <property type="term" value="P:oligosaccharide catabolic process"/>
    <property type="evidence" value="ECO:0007669"/>
    <property type="project" value="TreeGrafter"/>
</dbReference>
<dbReference type="SUPFAM" id="SSF88688">
    <property type="entry name" value="Families 57/38 glycoside transferase middle domain"/>
    <property type="match status" value="1"/>
</dbReference>
<dbReference type="InterPro" id="IPR011682">
    <property type="entry name" value="Glyco_hydro_38_C"/>
</dbReference>
<dbReference type="Gene3D" id="2.70.98.30">
    <property type="entry name" value="Golgi alpha-mannosidase II, domain 4"/>
    <property type="match status" value="1"/>
</dbReference>
<evidence type="ECO:0000256" key="4">
    <source>
        <dbReference type="ARBA" id="ARBA00023295"/>
    </source>
</evidence>
<comment type="caution">
    <text evidence="6">The sequence shown here is derived from an EMBL/GenBank/DDBJ whole genome shotgun (WGS) entry which is preliminary data.</text>
</comment>
<keyword evidence="3" id="KW-0378">Hydrolase</keyword>
<evidence type="ECO:0000259" key="5">
    <source>
        <dbReference type="SMART" id="SM00872"/>
    </source>
</evidence>
<organism evidence="6 7">
    <name type="scientific">Enterococcus asini</name>
    <dbReference type="NCBI Taxonomy" id="57732"/>
    <lineage>
        <taxon>Bacteria</taxon>
        <taxon>Bacillati</taxon>
        <taxon>Bacillota</taxon>
        <taxon>Bacilli</taxon>
        <taxon>Lactobacillales</taxon>
        <taxon>Enterococcaceae</taxon>
        <taxon>Enterococcus</taxon>
    </lineage>
</organism>
<dbReference type="InterPro" id="IPR015341">
    <property type="entry name" value="Glyco_hydro_38_cen"/>
</dbReference>
<dbReference type="Proteomes" id="UP001256711">
    <property type="component" value="Unassembled WGS sequence"/>
</dbReference>
<dbReference type="Pfam" id="PF09261">
    <property type="entry name" value="Alpha-mann_mid"/>
    <property type="match status" value="1"/>
</dbReference>
<dbReference type="AlphaFoldDB" id="A0AAW8TU44"/>
<dbReference type="PANTHER" id="PTHR46017">
    <property type="entry name" value="ALPHA-MANNOSIDASE 2C1"/>
    <property type="match status" value="1"/>
</dbReference>
<dbReference type="Pfam" id="PF07748">
    <property type="entry name" value="Glyco_hydro_38C"/>
    <property type="match status" value="1"/>
</dbReference>
<reference evidence="6" key="1">
    <citation type="submission" date="2023-03" db="EMBL/GenBank/DDBJ databases">
        <authorList>
            <person name="Shen W."/>
            <person name="Cai J."/>
        </authorList>
    </citation>
    <scope>NUCLEOTIDE SEQUENCE</scope>
    <source>
        <strain evidence="6">B226-2</strain>
    </source>
</reference>
<evidence type="ECO:0000256" key="1">
    <source>
        <dbReference type="ARBA" id="ARBA00009792"/>
    </source>
</evidence>
<dbReference type="InterPro" id="IPR011013">
    <property type="entry name" value="Gal_mutarotase_sf_dom"/>
</dbReference>
<dbReference type="Pfam" id="PF01074">
    <property type="entry name" value="Glyco_hydro_38N"/>
    <property type="match status" value="1"/>
</dbReference>
<dbReference type="InterPro" id="IPR027291">
    <property type="entry name" value="Glyco_hydro_38_N_sf"/>
</dbReference>
<dbReference type="FunFam" id="2.70.98.30:FF:000010">
    <property type="entry name" value="Cytosolic alpha-mannosidase"/>
    <property type="match status" value="1"/>
</dbReference>